<dbReference type="Proteomes" id="UP000824267">
    <property type="component" value="Unassembled WGS sequence"/>
</dbReference>
<gene>
    <name evidence="2" type="ORF">IAC47_02520</name>
</gene>
<feature type="non-terminal residue" evidence="2">
    <location>
        <position position="193"/>
    </location>
</feature>
<reference evidence="2" key="2">
    <citation type="submission" date="2021-04" db="EMBL/GenBank/DDBJ databases">
        <authorList>
            <person name="Gilroy R."/>
        </authorList>
    </citation>
    <scope>NUCLEOTIDE SEQUENCE</scope>
    <source>
        <strain evidence="2">Gambia16-930</strain>
    </source>
</reference>
<feature type="domain" description="SUF system FeS cluster assembly SufBD core" evidence="1">
    <location>
        <begin position="84"/>
        <end position="193"/>
    </location>
</feature>
<sequence>MNETMERGYIDFSCNIPELKTIKIVQLDGKLQEGYRPDECLCGKIRIERTDEGVAVEVMDDVCVDMPLQILNLVGFNGEAETSSSSSVKLGRNSRLKLIHCDDSYSDSRCSLSTRLKIELSSDSSLDYYKLENINDMSSVNTDVVFELGEGARLNTFGLSLNGFMIRNNFTVNFNREYGKADLNGLYLMDKQQ</sequence>
<proteinExistence type="predicted"/>
<comment type="caution">
    <text evidence="2">The sequence shown here is derived from an EMBL/GenBank/DDBJ whole genome shotgun (WGS) entry which is preliminary data.</text>
</comment>
<accession>A0A9D1RGT7</accession>
<name>A0A9D1RGT7_9BACT</name>
<dbReference type="GO" id="GO:0016226">
    <property type="term" value="P:iron-sulfur cluster assembly"/>
    <property type="evidence" value="ECO:0007669"/>
    <property type="project" value="InterPro"/>
</dbReference>
<protein>
    <submittedName>
        <fullName evidence="2">SufD family Fe-S cluster assembly protein</fullName>
    </submittedName>
</protein>
<reference evidence="2" key="1">
    <citation type="journal article" date="2021" name="PeerJ">
        <title>Extensive microbial diversity within the chicken gut microbiome revealed by metagenomics and culture.</title>
        <authorList>
            <person name="Gilroy R."/>
            <person name="Ravi A."/>
            <person name="Getino M."/>
            <person name="Pursley I."/>
            <person name="Horton D.L."/>
            <person name="Alikhan N.F."/>
            <person name="Baker D."/>
            <person name="Gharbi K."/>
            <person name="Hall N."/>
            <person name="Watson M."/>
            <person name="Adriaenssens E.M."/>
            <person name="Foster-Nyarko E."/>
            <person name="Jarju S."/>
            <person name="Secka A."/>
            <person name="Antonio M."/>
            <person name="Oren A."/>
            <person name="Chaudhuri R.R."/>
            <person name="La Ragione R."/>
            <person name="Hildebrand F."/>
            <person name="Pallen M.J."/>
        </authorList>
    </citation>
    <scope>NUCLEOTIDE SEQUENCE</scope>
    <source>
        <strain evidence="2">Gambia16-930</strain>
    </source>
</reference>
<organism evidence="2 3">
    <name type="scientific">Candidatus Onthomorpha intestinigallinarum</name>
    <dbReference type="NCBI Taxonomy" id="2840880"/>
    <lineage>
        <taxon>Bacteria</taxon>
        <taxon>Pseudomonadati</taxon>
        <taxon>Bacteroidota</taxon>
        <taxon>Bacteroidia</taxon>
        <taxon>Bacteroidales</taxon>
        <taxon>Candidatus Onthomorpha</taxon>
    </lineage>
</organism>
<evidence type="ECO:0000259" key="1">
    <source>
        <dbReference type="Pfam" id="PF01458"/>
    </source>
</evidence>
<dbReference type="EMBL" id="DXGG01000083">
    <property type="protein sequence ID" value="HIW87130.1"/>
    <property type="molecule type" value="Genomic_DNA"/>
</dbReference>
<dbReference type="InterPro" id="IPR000825">
    <property type="entry name" value="SUF_FeS_clus_asmbl_SufBD_core"/>
</dbReference>
<dbReference type="Pfam" id="PF01458">
    <property type="entry name" value="SUFBD_core"/>
    <property type="match status" value="1"/>
</dbReference>
<dbReference type="SUPFAM" id="SSF101960">
    <property type="entry name" value="Stabilizer of iron transporter SufD"/>
    <property type="match status" value="1"/>
</dbReference>
<evidence type="ECO:0000313" key="3">
    <source>
        <dbReference type="Proteomes" id="UP000824267"/>
    </source>
</evidence>
<evidence type="ECO:0000313" key="2">
    <source>
        <dbReference type="EMBL" id="HIW87130.1"/>
    </source>
</evidence>
<dbReference type="InterPro" id="IPR037284">
    <property type="entry name" value="SUF_FeS_clus_asmbl_SufBD_sf"/>
</dbReference>
<dbReference type="AlphaFoldDB" id="A0A9D1RGT7"/>